<dbReference type="Pfam" id="PF00155">
    <property type="entry name" value="Aminotran_1_2"/>
    <property type="match status" value="1"/>
</dbReference>
<evidence type="ECO:0000256" key="11">
    <source>
        <dbReference type="ARBA" id="ARBA00047481"/>
    </source>
</evidence>
<dbReference type="PANTHER" id="PTHR42885">
    <property type="entry name" value="HISTIDINOL-PHOSPHATE AMINOTRANSFERASE-RELATED"/>
    <property type="match status" value="1"/>
</dbReference>
<dbReference type="InterPro" id="IPR001917">
    <property type="entry name" value="Aminotrans_II_pyridoxalP_BS"/>
</dbReference>
<dbReference type="EMBL" id="QRDV01000001">
    <property type="protein sequence ID" value="RED46884.1"/>
    <property type="molecule type" value="Genomic_DNA"/>
</dbReference>
<dbReference type="Gene3D" id="3.90.1150.10">
    <property type="entry name" value="Aspartate Aminotransferase, domain 1"/>
    <property type="match status" value="1"/>
</dbReference>
<evidence type="ECO:0000256" key="2">
    <source>
        <dbReference type="ARBA" id="ARBA00005011"/>
    </source>
</evidence>
<keyword evidence="15" id="KW-1185">Reference proteome</keyword>
<comment type="cofactor">
    <cofactor evidence="1 12">
        <name>pyridoxal 5'-phosphate</name>
        <dbReference type="ChEBI" id="CHEBI:597326"/>
    </cofactor>
</comment>
<dbReference type="InterPro" id="IPR004839">
    <property type="entry name" value="Aminotransferase_I/II_large"/>
</dbReference>
<evidence type="ECO:0000313" key="15">
    <source>
        <dbReference type="Proteomes" id="UP000256980"/>
    </source>
</evidence>
<accession>A0A3D9HBN7</accession>
<comment type="catalytic activity">
    <reaction evidence="11 12">
        <text>L-histidinol phosphate + 2-oxoglutarate = 3-(imidazol-4-yl)-2-oxopropyl phosphate + L-glutamate</text>
        <dbReference type="Rhea" id="RHEA:23744"/>
        <dbReference type="ChEBI" id="CHEBI:16810"/>
        <dbReference type="ChEBI" id="CHEBI:29985"/>
        <dbReference type="ChEBI" id="CHEBI:57766"/>
        <dbReference type="ChEBI" id="CHEBI:57980"/>
        <dbReference type="EC" id="2.6.1.9"/>
    </reaction>
</comment>
<evidence type="ECO:0000256" key="10">
    <source>
        <dbReference type="ARBA" id="ARBA00023102"/>
    </source>
</evidence>
<dbReference type="RefSeq" id="WP_115815980.1">
    <property type="nucleotide sequence ID" value="NZ_QRDV01000001.1"/>
</dbReference>
<dbReference type="GO" id="GO:0000105">
    <property type="term" value="P:L-histidine biosynthetic process"/>
    <property type="evidence" value="ECO:0007669"/>
    <property type="project" value="UniProtKB-UniRule"/>
</dbReference>
<dbReference type="InterPro" id="IPR015424">
    <property type="entry name" value="PyrdxlP-dep_Trfase"/>
</dbReference>
<dbReference type="CDD" id="cd00609">
    <property type="entry name" value="AAT_like"/>
    <property type="match status" value="1"/>
</dbReference>
<evidence type="ECO:0000256" key="4">
    <source>
        <dbReference type="ARBA" id="ARBA00007970"/>
    </source>
</evidence>
<evidence type="ECO:0000256" key="1">
    <source>
        <dbReference type="ARBA" id="ARBA00001933"/>
    </source>
</evidence>
<dbReference type="GO" id="GO:0004400">
    <property type="term" value="F:histidinol-phosphate transaminase activity"/>
    <property type="evidence" value="ECO:0007669"/>
    <property type="project" value="UniProtKB-UniRule"/>
</dbReference>
<evidence type="ECO:0000259" key="13">
    <source>
        <dbReference type="Pfam" id="PF00155"/>
    </source>
</evidence>
<keyword evidence="7 12" id="KW-0028">Amino-acid biosynthesis</keyword>
<comment type="pathway">
    <text evidence="3">Lipid metabolism.</text>
</comment>
<dbReference type="HAMAP" id="MF_01023">
    <property type="entry name" value="HisC_aminotrans_2"/>
    <property type="match status" value="1"/>
</dbReference>
<keyword evidence="6 12" id="KW-0032">Aminotransferase</keyword>
<dbReference type="Proteomes" id="UP000256980">
    <property type="component" value="Unassembled WGS sequence"/>
</dbReference>
<dbReference type="PANTHER" id="PTHR42885:SF2">
    <property type="entry name" value="HISTIDINOL-PHOSPHATE AMINOTRANSFERASE"/>
    <property type="match status" value="1"/>
</dbReference>
<dbReference type="UniPathway" id="UPA00031">
    <property type="reaction ID" value="UER00012"/>
</dbReference>
<evidence type="ECO:0000313" key="14">
    <source>
        <dbReference type="EMBL" id="RED46884.1"/>
    </source>
</evidence>
<dbReference type="NCBIfam" id="TIGR01141">
    <property type="entry name" value="hisC"/>
    <property type="match status" value="1"/>
</dbReference>
<dbReference type="InterPro" id="IPR005861">
    <property type="entry name" value="HisP_aminotrans"/>
</dbReference>
<proteinExistence type="inferred from homology"/>
<dbReference type="PROSITE" id="PS00599">
    <property type="entry name" value="AA_TRANSFER_CLASS_2"/>
    <property type="match status" value="1"/>
</dbReference>
<comment type="pathway">
    <text evidence="2 12">Amino-acid biosynthesis; L-histidine biosynthesis; L-histidine from 5-phospho-alpha-D-ribose 1-diphosphate: step 7/9.</text>
</comment>
<gene>
    <name evidence="12" type="primary">hisC</name>
    <name evidence="14" type="ORF">DFQ10_101661</name>
</gene>
<evidence type="ECO:0000256" key="8">
    <source>
        <dbReference type="ARBA" id="ARBA00022679"/>
    </source>
</evidence>
<dbReference type="Gene3D" id="3.40.640.10">
    <property type="entry name" value="Type I PLP-dependent aspartate aminotransferase-like (Major domain)"/>
    <property type="match status" value="1"/>
</dbReference>
<name>A0A3D9HBN7_9FLAO</name>
<keyword evidence="10 12" id="KW-0368">Histidine biosynthesis</keyword>
<dbReference type="EC" id="2.6.1.9" evidence="12"/>
<evidence type="ECO:0000256" key="12">
    <source>
        <dbReference type="HAMAP-Rule" id="MF_01023"/>
    </source>
</evidence>
<evidence type="ECO:0000256" key="9">
    <source>
        <dbReference type="ARBA" id="ARBA00022898"/>
    </source>
</evidence>
<evidence type="ECO:0000256" key="6">
    <source>
        <dbReference type="ARBA" id="ARBA00022576"/>
    </source>
</evidence>
<dbReference type="AlphaFoldDB" id="A0A3D9HBN7"/>
<dbReference type="OrthoDB" id="9813612at2"/>
<organism evidence="14 15">
    <name type="scientific">Winogradskyella eximia</name>
    <dbReference type="NCBI Taxonomy" id="262006"/>
    <lineage>
        <taxon>Bacteria</taxon>
        <taxon>Pseudomonadati</taxon>
        <taxon>Bacteroidota</taxon>
        <taxon>Flavobacteriia</taxon>
        <taxon>Flavobacteriales</taxon>
        <taxon>Flavobacteriaceae</taxon>
        <taxon>Winogradskyella</taxon>
    </lineage>
</organism>
<evidence type="ECO:0000256" key="7">
    <source>
        <dbReference type="ARBA" id="ARBA00022605"/>
    </source>
</evidence>
<protein>
    <recommendedName>
        <fullName evidence="12">Histidinol-phosphate aminotransferase</fullName>
        <ecNumber evidence="12">2.6.1.9</ecNumber>
    </recommendedName>
    <alternativeName>
        <fullName evidence="12">Imidazole acetol-phosphate transaminase</fullName>
    </alternativeName>
</protein>
<comment type="caution">
    <text evidence="14">The sequence shown here is derived from an EMBL/GenBank/DDBJ whole genome shotgun (WGS) entry which is preliminary data.</text>
</comment>
<sequence>MFDLKTLVRPNILALKPYSSARDEFKGDEGVFLDANENPFGTLNRYPNSDQKNLKQKLTAYNGIANNNTFAGNGSDEIIDLIYRIFCNPGKDKALTFTPTFGMYQVAADINDIELITLPLNDEFQINRNDLTSYFEDENLKLIFICSPNNPTGNCFNKSDIEFILKNFKGIVIIDEAYADFSDQQSWQNSFEAYPNLIVIQTFSKAWALAAARIGIAYANDEIIQLLNNVKMPYNISKLNETAAIEALENRKDFEANKQIILDEKALLIQELKTLDIIKKIYPSDANFLLVEVEDANQLYQNLVDQKVITRNRNSLVKNSIRITVGRPEENKKLIKALTDLIGFKNLSSLNTTK</sequence>
<feature type="modified residue" description="N6-(pyridoxal phosphate)lysine" evidence="12">
    <location>
        <position position="205"/>
    </location>
</feature>
<comment type="similarity">
    <text evidence="4 12">Belongs to the class-II pyridoxal-phosphate-dependent aminotransferase family. Histidinol-phosphate aminotransferase subfamily.</text>
</comment>
<keyword evidence="8 12" id="KW-0808">Transferase</keyword>
<evidence type="ECO:0000256" key="3">
    <source>
        <dbReference type="ARBA" id="ARBA00005189"/>
    </source>
</evidence>
<feature type="domain" description="Aminotransferase class I/classII large" evidence="13">
    <location>
        <begin position="38"/>
        <end position="338"/>
    </location>
</feature>
<keyword evidence="9 12" id="KW-0663">Pyridoxal phosphate</keyword>
<dbReference type="InterPro" id="IPR015422">
    <property type="entry name" value="PyrdxlP-dep_Trfase_small"/>
</dbReference>
<reference evidence="14 15" key="1">
    <citation type="submission" date="2018-07" db="EMBL/GenBank/DDBJ databases">
        <title>Genomic Encyclopedia of Type Strains, Phase III (KMG-III): the genomes of soil and plant-associated and newly described type strains.</title>
        <authorList>
            <person name="Whitman W."/>
        </authorList>
    </citation>
    <scope>NUCLEOTIDE SEQUENCE [LARGE SCALE GENOMIC DNA]</scope>
    <source>
        <strain evidence="14 15">CECT 7946</strain>
    </source>
</reference>
<dbReference type="SUPFAM" id="SSF53383">
    <property type="entry name" value="PLP-dependent transferases"/>
    <property type="match status" value="1"/>
</dbReference>
<dbReference type="GO" id="GO:0030170">
    <property type="term" value="F:pyridoxal phosphate binding"/>
    <property type="evidence" value="ECO:0007669"/>
    <property type="project" value="InterPro"/>
</dbReference>
<evidence type="ECO:0000256" key="5">
    <source>
        <dbReference type="ARBA" id="ARBA00011738"/>
    </source>
</evidence>
<dbReference type="InterPro" id="IPR015421">
    <property type="entry name" value="PyrdxlP-dep_Trfase_major"/>
</dbReference>
<comment type="subunit">
    <text evidence="5 12">Homodimer.</text>
</comment>